<dbReference type="PANTHER" id="PTHR46193">
    <property type="entry name" value="6-PHOSPHOGLUCONATE PHOSPHATASE"/>
    <property type="match status" value="1"/>
</dbReference>
<keyword evidence="7" id="KW-1185">Reference proteome</keyword>
<evidence type="ECO:0000256" key="3">
    <source>
        <dbReference type="ARBA" id="ARBA00022723"/>
    </source>
</evidence>
<dbReference type="Gene3D" id="3.40.50.1000">
    <property type="entry name" value="HAD superfamily/HAD-like"/>
    <property type="match status" value="1"/>
</dbReference>
<comment type="cofactor">
    <cofactor evidence="1">
        <name>Mg(2+)</name>
        <dbReference type="ChEBI" id="CHEBI:18420"/>
    </cofactor>
</comment>
<comment type="similarity">
    <text evidence="2">Belongs to the HAD-like hydrolase superfamily. CbbY/CbbZ/Gph/YieH family.</text>
</comment>
<evidence type="ECO:0000256" key="2">
    <source>
        <dbReference type="ARBA" id="ARBA00006171"/>
    </source>
</evidence>
<dbReference type="InterPro" id="IPR023214">
    <property type="entry name" value="HAD_sf"/>
</dbReference>
<evidence type="ECO:0000256" key="5">
    <source>
        <dbReference type="ARBA" id="ARBA00023277"/>
    </source>
</evidence>
<dbReference type="SFLD" id="SFLDG01135">
    <property type="entry name" value="C1.5.6:_HAD__Beta-PGM__Phospha"/>
    <property type="match status" value="1"/>
</dbReference>
<protein>
    <submittedName>
        <fullName evidence="6">HAD family phosphatase</fullName>
    </submittedName>
</protein>
<dbReference type="InterPro" id="IPR023198">
    <property type="entry name" value="PGP-like_dom2"/>
</dbReference>
<organism evidence="6 7">
    <name type="scientific">Chryseosolibacter histidini</name>
    <dbReference type="NCBI Taxonomy" id="2782349"/>
    <lineage>
        <taxon>Bacteria</taxon>
        <taxon>Pseudomonadati</taxon>
        <taxon>Bacteroidota</taxon>
        <taxon>Cytophagia</taxon>
        <taxon>Cytophagales</taxon>
        <taxon>Chryseotaleaceae</taxon>
        <taxon>Chryseosolibacter</taxon>
    </lineage>
</organism>
<evidence type="ECO:0000256" key="4">
    <source>
        <dbReference type="ARBA" id="ARBA00022842"/>
    </source>
</evidence>
<dbReference type="GO" id="GO:0046872">
    <property type="term" value="F:metal ion binding"/>
    <property type="evidence" value="ECO:0007669"/>
    <property type="project" value="UniProtKB-KW"/>
</dbReference>
<dbReference type="SFLD" id="SFLDG01129">
    <property type="entry name" value="C1.5:_HAD__Beta-PGM__Phosphata"/>
    <property type="match status" value="1"/>
</dbReference>
<dbReference type="InterPro" id="IPR006439">
    <property type="entry name" value="HAD-SF_hydro_IA"/>
</dbReference>
<dbReference type="InterPro" id="IPR036412">
    <property type="entry name" value="HAD-like_sf"/>
</dbReference>
<evidence type="ECO:0000313" key="6">
    <source>
        <dbReference type="EMBL" id="MBT1695374.1"/>
    </source>
</evidence>
<dbReference type="Proteomes" id="UP001319200">
    <property type="component" value="Unassembled WGS sequence"/>
</dbReference>
<evidence type="ECO:0000313" key="7">
    <source>
        <dbReference type="Proteomes" id="UP001319200"/>
    </source>
</evidence>
<dbReference type="AlphaFoldDB" id="A0AAP2DGV7"/>
<dbReference type="InterPro" id="IPR041492">
    <property type="entry name" value="HAD_2"/>
</dbReference>
<sequence length="219" mass="24793">MKRYKGFIFDMNGTMIDDMAYHELAWHDVLVNQLKAPLTREQVRRELYGKHDEMFYRIFGETRFTRAEIDAISFQKEQRYRDEFLPNLKLIDGLDSFLAQAKSRGIALSIGTAAPPENVDFVLDNLKIRHYFPVIVGQTDVKTSKPHPEVFSKAAALMNLPPEECLVFEDAPKGIEAAKRAGIDAVAVTSFHTAKELENDNVIATISNYNDAVLKALIS</sequence>
<keyword evidence="4" id="KW-0460">Magnesium</keyword>
<reference evidence="6 7" key="1">
    <citation type="submission" date="2021-05" db="EMBL/GenBank/DDBJ databases">
        <title>A Polyphasic approach of four new species of the genus Ohtaekwangia: Ohtaekwangia histidinii sp. nov., Ohtaekwangia cretensis sp. nov., Ohtaekwangia indiensis sp. nov., Ohtaekwangia reichenbachii sp. nov. from diverse environment.</title>
        <authorList>
            <person name="Octaviana S."/>
        </authorList>
    </citation>
    <scope>NUCLEOTIDE SEQUENCE [LARGE SCALE GENOMIC DNA]</scope>
    <source>
        <strain evidence="6 7">PWU4</strain>
    </source>
</reference>
<dbReference type="Pfam" id="PF13419">
    <property type="entry name" value="HAD_2"/>
    <property type="match status" value="1"/>
</dbReference>
<dbReference type="InterPro" id="IPR051600">
    <property type="entry name" value="Beta-PGM-like"/>
</dbReference>
<name>A0AAP2DGV7_9BACT</name>
<dbReference type="Gene3D" id="1.10.150.240">
    <property type="entry name" value="Putative phosphatase, domain 2"/>
    <property type="match status" value="1"/>
</dbReference>
<accession>A0AAP2DGV7</accession>
<dbReference type="EMBL" id="JAHESF010000001">
    <property type="protein sequence ID" value="MBT1695374.1"/>
    <property type="molecule type" value="Genomic_DNA"/>
</dbReference>
<dbReference type="GO" id="GO:0003824">
    <property type="term" value="F:catalytic activity"/>
    <property type="evidence" value="ECO:0007669"/>
    <property type="project" value="UniProtKB-ARBA"/>
</dbReference>
<dbReference type="PANTHER" id="PTHR46193:SF18">
    <property type="entry name" value="HEXITOL PHOSPHATASE B"/>
    <property type="match status" value="1"/>
</dbReference>
<dbReference type="CDD" id="cd07505">
    <property type="entry name" value="HAD_BPGM-like"/>
    <property type="match status" value="1"/>
</dbReference>
<dbReference type="SUPFAM" id="SSF56784">
    <property type="entry name" value="HAD-like"/>
    <property type="match status" value="1"/>
</dbReference>
<keyword evidence="3" id="KW-0479">Metal-binding</keyword>
<comment type="caution">
    <text evidence="6">The sequence shown here is derived from an EMBL/GenBank/DDBJ whole genome shotgun (WGS) entry which is preliminary data.</text>
</comment>
<proteinExistence type="inferred from homology"/>
<gene>
    <name evidence="6" type="ORF">KK083_00710</name>
</gene>
<keyword evidence="5" id="KW-0119">Carbohydrate metabolism</keyword>
<evidence type="ECO:0000256" key="1">
    <source>
        <dbReference type="ARBA" id="ARBA00001946"/>
    </source>
</evidence>
<dbReference type="SFLD" id="SFLDS00003">
    <property type="entry name" value="Haloacid_Dehalogenase"/>
    <property type="match status" value="1"/>
</dbReference>
<dbReference type="RefSeq" id="WP_254158998.1">
    <property type="nucleotide sequence ID" value="NZ_JAHESF010000001.1"/>
</dbReference>
<dbReference type="NCBIfam" id="TIGR01509">
    <property type="entry name" value="HAD-SF-IA-v3"/>
    <property type="match status" value="1"/>
</dbReference>